<reference evidence="1" key="1">
    <citation type="journal article" date="2019" name="Sci. Rep.">
        <title>Draft genome of Tanacetum cinerariifolium, the natural source of mosquito coil.</title>
        <authorList>
            <person name="Yamashiro T."/>
            <person name="Shiraishi A."/>
            <person name="Satake H."/>
            <person name="Nakayama K."/>
        </authorList>
    </citation>
    <scope>NUCLEOTIDE SEQUENCE</scope>
</reference>
<name>A0A699K0F8_TANCI</name>
<dbReference type="AlphaFoldDB" id="A0A699K0F8"/>
<proteinExistence type="predicted"/>
<dbReference type="EMBL" id="BKCJ010467228">
    <property type="protein sequence ID" value="GFA67784.1"/>
    <property type="molecule type" value="Genomic_DNA"/>
</dbReference>
<feature type="non-terminal residue" evidence="1">
    <location>
        <position position="1"/>
    </location>
</feature>
<protein>
    <submittedName>
        <fullName evidence="1">Uncharacterized protein</fullName>
    </submittedName>
</protein>
<comment type="caution">
    <text evidence="1">The sequence shown here is derived from an EMBL/GenBank/DDBJ whole genome shotgun (WGS) entry which is preliminary data.</text>
</comment>
<gene>
    <name evidence="1" type="ORF">Tci_639756</name>
</gene>
<accession>A0A699K0F8</accession>
<sequence length="51" mass="5341">STAAAVVVLMVSSERWWRCSGGVEMGAAVDGIGRKRASEGEWRGGSDRSGD</sequence>
<organism evidence="1">
    <name type="scientific">Tanacetum cinerariifolium</name>
    <name type="common">Dalmatian daisy</name>
    <name type="synonym">Chrysanthemum cinerariifolium</name>
    <dbReference type="NCBI Taxonomy" id="118510"/>
    <lineage>
        <taxon>Eukaryota</taxon>
        <taxon>Viridiplantae</taxon>
        <taxon>Streptophyta</taxon>
        <taxon>Embryophyta</taxon>
        <taxon>Tracheophyta</taxon>
        <taxon>Spermatophyta</taxon>
        <taxon>Magnoliopsida</taxon>
        <taxon>eudicotyledons</taxon>
        <taxon>Gunneridae</taxon>
        <taxon>Pentapetalae</taxon>
        <taxon>asterids</taxon>
        <taxon>campanulids</taxon>
        <taxon>Asterales</taxon>
        <taxon>Asteraceae</taxon>
        <taxon>Asteroideae</taxon>
        <taxon>Anthemideae</taxon>
        <taxon>Anthemidinae</taxon>
        <taxon>Tanacetum</taxon>
    </lineage>
</organism>
<evidence type="ECO:0000313" key="1">
    <source>
        <dbReference type="EMBL" id="GFA67784.1"/>
    </source>
</evidence>